<accession>A0A0S6VUY8</accession>
<sequence>MMKTYSTILIEKSALPSIQESLALGKRILEQKLATYQRRLREFEATFKFDTSTFAERFENGELGDDKVWFVWDHARSAVAVLEKKLHDLETVRYEA</sequence>
<dbReference type="Proteomes" id="UP000030700">
    <property type="component" value="Unassembled WGS sequence"/>
</dbReference>
<dbReference type="EMBL" id="DF820455">
    <property type="protein sequence ID" value="GAK49057.1"/>
    <property type="molecule type" value="Genomic_DNA"/>
</dbReference>
<gene>
    <name evidence="1" type="ORF">U14_00275</name>
</gene>
<keyword evidence="2" id="KW-1185">Reference proteome</keyword>
<dbReference type="AlphaFoldDB" id="A0A0S6VUY8"/>
<evidence type="ECO:0000313" key="2">
    <source>
        <dbReference type="Proteomes" id="UP000030700"/>
    </source>
</evidence>
<evidence type="ECO:0000313" key="1">
    <source>
        <dbReference type="EMBL" id="GAK49057.1"/>
    </source>
</evidence>
<proteinExistence type="predicted"/>
<protein>
    <submittedName>
        <fullName evidence="1">Uncharacterized protein</fullName>
    </submittedName>
</protein>
<reference evidence="1" key="1">
    <citation type="journal article" date="2015" name="PeerJ">
        <title>First genomic representation of candidate bacterial phylum KSB3 points to enhanced environmental sensing as a trigger of wastewater bulking.</title>
        <authorList>
            <person name="Sekiguchi Y."/>
            <person name="Ohashi A."/>
            <person name="Parks D.H."/>
            <person name="Yamauchi T."/>
            <person name="Tyson G.W."/>
            <person name="Hugenholtz P."/>
        </authorList>
    </citation>
    <scope>NUCLEOTIDE SEQUENCE [LARGE SCALE GENOMIC DNA]</scope>
</reference>
<dbReference type="STRING" id="1499966.U14_00275"/>
<dbReference type="HOGENOM" id="CLU_2354092_0_0_0"/>
<name>A0A0S6VUY8_9BACT</name>
<organism evidence="1">
    <name type="scientific">Candidatus Moduliflexus flocculans</name>
    <dbReference type="NCBI Taxonomy" id="1499966"/>
    <lineage>
        <taxon>Bacteria</taxon>
        <taxon>Candidatus Moduliflexota</taxon>
        <taxon>Candidatus Moduliflexia</taxon>
        <taxon>Candidatus Moduliflexales</taxon>
        <taxon>Candidatus Moduliflexaceae</taxon>
    </lineage>
</organism>